<dbReference type="PANTHER" id="PTHR28285">
    <property type="entry name" value="PROTEIN BIG1"/>
    <property type="match status" value="1"/>
</dbReference>
<evidence type="ECO:0000256" key="3">
    <source>
        <dbReference type="ARBA" id="ARBA00022089"/>
    </source>
</evidence>
<organism evidence="13 14">
    <name type="scientific">Sphaerobolus stellatus (strain SS14)</name>
    <dbReference type="NCBI Taxonomy" id="990650"/>
    <lineage>
        <taxon>Eukaryota</taxon>
        <taxon>Fungi</taxon>
        <taxon>Dikarya</taxon>
        <taxon>Basidiomycota</taxon>
        <taxon>Agaricomycotina</taxon>
        <taxon>Agaricomycetes</taxon>
        <taxon>Phallomycetidae</taxon>
        <taxon>Geastrales</taxon>
        <taxon>Sphaerobolaceae</taxon>
        <taxon>Sphaerobolus</taxon>
    </lineage>
</organism>
<keyword evidence="14" id="KW-1185">Reference proteome</keyword>
<dbReference type="GO" id="GO:0009272">
    <property type="term" value="P:fungal-type cell wall biogenesis"/>
    <property type="evidence" value="ECO:0007669"/>
    <property type="project" value="TreeGrafter"/>
</dbReference>
<dbReference type="PANTHER" id="PTHR28285:SF1">
    <property type="entry name" value="PROTEIN BIG1"/>
    <property type="match status" value="1"/>
</dbReference>
<evidence type="ECO:0000256" key="1">
    <source>
        <dbReference type="ARBA" id="ARBA00004115"/>
    </source>
</evidence>
<dbReference type="GO" id="GO:0005789">
    <property type="term" value="C:endoplasmic reticulum membrane"/>
    <property type="evidence" value="ECO:0007669"/>
    <property type="project" value="UniProtKB-SubCell"/>
</dbReference>
<feature type="signal peptide" evidence="11">
    <location>
        <begin position="1"/>
        <end position="22"/>
    </location>
</feature>
<feature type="chain" id="PRO_5002203865" description="Protein BIG1" evidence="11">
    <location>
        <begin position="23"/>
        <end position="296"/>
    </location>
</feature>
<gene>
    <name evidence="13" type="ORF">M422DRAFT_213859</name>
</gene>
<keyword evidence="8 10" id="KW-0472">Membrane</keyword>
<evidence type="ECO:0000256" key="7">
    <source>
        <dbReference type="ARBA" id="ARBA00022989"/>
    </source>
</evidence>
<keyword evidence="5 11" id="KW-0732">Signal</keyword>
<protein>
    <recommendedName>
        <fullName evidence="3">Protein BIG1</fullName>
    </recommendedName>
</protein>
<dbReference type="Proteomes" id="UP000054279">
    <property type="component" value="Unassembled WGS sequence"/>
</dbReference>
<proteinExistence type="inferred from homology"/>
<keyword evidence="6" id="KW-0256">Endoplasmic reticulum</keyword>
<reference evidence="13 14" key="1">
    <citation type="submission" date="2014-06" db="EMBL/GenBank/DDBJ databases">
        <title>Evolutionary Origins and Diversification of the Mycorrhizal Mutualists.</title>
        <authorList>
            <consortium name="DOE Joint Genome Institute"/>
            <consortium name="Mycorrhizal Genomics Consortium"/>
            <person name="Kohler A."/>
            <person name="Kuo A."/>
            <person name="Nagy L.G."/>
            <person name="Floudas D."/>
            <person name="Copeland A."/>
            <person name="Barry K.W."/>
            <person name="Cichocki N."/>
            <person name="Veneault-Fourrey C."/>
            <person name="LaButti K."/>
            <person name="Lindquist E.A."/>
            <person name="Lipzen A."/>
            <person name="Lundell T."/>
            <person name="Morin E."/>
            <person name="Murat C."/>
            <person name="Riley R."/>
            <person name="Ohm R."/>
            <person name="Sun H."/>
            <person name="Tunlid A."/>
            <person name="Henrissat B."/>
            <person name="Grigoriev I.V."/>
            <person name="Hibbett D.S."/>
            <person name="Martin F."/>
        </authorList>
    </citation>
    <scope>NUCLEOTIDE SEQUENCE [LARGE SCALE GENOMIC DNA]</scope>
    <source>
        <strain evidence="13 14">SS14</strain>
    </source>
</reference>
<accession>A0A0C9TQD4</accession>
<comment type="subcellular location">
    <subcellularLocation>
        <location evidence="1">Endoplasmic reticulum membrane</location>
        <topology evidence="1">Single-pass type I membrane protein</topology>
    </subcellularLocation>
</comment>
<dbReference type="Pfam" id="PF20520">
    <property type="entry name" value="Ac45-VOA1_TM"/>
    <property type="match status" value="1"/>
</dbReference>
<dbReference type="InterPro" id="IPR037654">
    <property type="entry name" value="Big1"/>
</dbReference>
<keyword evidence="9" id="KW-0961">Cell wall biogenesis/degradation</keyword>
<evidence type="ECO:0000259" key="12">
    <source>
        <dbReference type="Pfam" id="PF20520"/>
    </source>
</evidence>
<comment type="similarity">
    <text evidence="2">Belongs to the BIG1 family.</text>
</comment>
<evidence type="ECO:0000256" key="9">
    <source>
        <dbReference type="ARBA" id="ARBA00023316"/>
    </source>
</evidence>
<name>A0A0C9TQD4_SPHS4</name>
<evidence type="ECO:0000256" key="6">
    <source>
        <dbReference type="ARBA" id="ARBA00022824"/>
    </source>
</evidence>
<evidence type="ECO:0000256" key="4">
    <source>
        <dbReference type="ARBA" id="ARBA00022692"/>
    </source>
</evidence>
<evidence type="ECO:0000313" key="14">
    <source>
        <dbReference type="Proteomes" id="UP000054279"/>
    </source>
</evidence>
<evidence type="ECO:0000256" key="11">
    <source>
        <dbReference type="SAM" id="SignalP"/>
    </source>
</evidence>
<dbReference type="InterPro" id="IPR046756">
    <property type="entry name" value="VAS1/VOA1_TM"/>
</dbReference>
<keyword evidence="4 10" id="KW-0812">Transmembrane</keyword>
<evidence type="ECO:0000256" key="10">
    <source>
        <dbReference type="SAM" id="Phobius"/>
    </source>
</evidence>
<dbReference type="HOGENOM" id="CLU_083986_0_0_1"/>
<dbReference type="EMBL" id="KN837228">
    <property type="protein sequence ID" value="KIJ32328.1"/>
    <property type="molecule type" value="Genomic_DNA"/>
</dbReference>
<evidence type="ECO:0000256" key="8">
    <source>
        <dbReference type="ARBA" id="ARBA00023136"/>
    </source>
</evidence>
<evidence type="ECO:0000313" key="13">
    <source>
        <dbReference type="EMBL" id="KIJ32328.1"/>
    </source>
</evidence>
<dbReference type="GO" id="GO:0071555">
    <property type="term" value="P:cell wall organization"/>
    <property type="evidence" value="ECO:0007669"/>
    <property type="project" value="UniProtKB-KW"/>
</dbReference>
<evidence type="ECO:0000256" key="5">
    <source>
        <dbReference type="ARBA" id="ARBA00022729"/>
    </source>
</evidence>
<dbReference type="AlphaFoldDB" id="A0A0C9TQD4"/>
<dbReference type="OrthoDB" id="10029326at2759"/>
<feature type="transmembrane region" description="Helical" evidence="10">
    <location>
        <begin position="253"/>
        <end position="276"/>
    </location>
</feature>
<sequence>MPSRSLLCLSILLPFVAGYADTVPVVAWSSHKSPALDSIASSLRPYSKPSEFFDAILNKASICDYDAIIIADQPGLHASDLRTITPSSYIAQTIKKSKSSLQIPYLPVSESSDFLEAFKSSVADRCASRRLELELGQGGVPLHKGEKHLVSLSLPSLEDAIGRSKTMSKCHKDLHKDVSNVASVFPSHMVIYTSSRPLAKRQEVLMEEDDMLDATSPFFVMDNSKSQSASAAVNTTLVKGSLTQRYQFFTPGLITALLVMFGLFIPILMFGINALASIQSPRMDSPKGPSLEKKNQ</sequence>
<evidence type="ECO:0000256" key="2">
    <source>
        <dbReference type="ARBA" id="ARBA00008203"/>
    </source>
</evidence>
<dbReference type="GO" id="GO:0006078">
    <property type="term" value="P:(1-&gt;6)-beta-D-glucan biosynthetic process"/>
    <property type="evidence" value="ECO:0007669"/>
    <property type="project" value="TreeGrafter"/>
</dbReference>
<feature type="domain" description="V-type proton ATPase subunit S1/VOA1 transmembrane" evidence="12">
    <location>
        <begin position="247"/>
        <end position="281"/>
    </location>
</feature>
<keyword evidence="7 10" id="KW-1133">Transmembrane helix</keyword>